<name>A0AAI8XPB4_MYCME</name>
<organism evidence="1 2">
    <name type="scientific">Mycolicibacterium mageritense</name>
    <name type="common">Mycobacterium mageritense</name>
    <dbReference type="NCBI Taxonomy" id="53462"/>
    <lineage>
        <taxon>Bacteria</taxon>
        <taxon>Bacillati</taxon>
        <taxon>Actinomycetota</taxon>
        <taxon>Actinomycetes</taxon>
        <taxon>Mycobacteriales</taxon>
        <taxon>Mycobacteriaceae</taxon>
        <taxon>Mycolicibacterium</taxon>
    </lineage>
</organism>
<dbReference type="EMBL" id="AP027452">
    <property type="protein sequence ID" value="BDY32559.1"/>
    <property type="molecule type" value="Genomic_DNA"/>
</dbReference>
<reference evidence="1" key="1">
    <citation type="submission" date="2023-03" db="EMBL/GenBank/DDBJ databases">
        <title>Draft genome sequence of a Mycolicibacterium mageritense strain H4_3_1 isolated from a hybrid biological-inorganic system reactor.</title>
        <authorList>
            <person name="Feng X."/>
            <person name="Kazama D."/>
            <person name="Sato K."/>
            <person name="Kobayashi H."/>
        </authorList>
    </citation>
    <scope>NUCLEOTIDE SEQUENCE</scope>
    <source>
        <strain evidence="1">H4_3_1</strain>
    </source>
</reference>
<dbReference type="SUPFAM" id="SSF63829">
    <property type="entry name" value="Calcium-dependent phosphotriesterase"/>
    <property type="match status" value="1"/>
</dbReference>
<dbReference type="AlphaFoldDB" id="A0AAI8XPB4"/>
<evidence type="ECO:0000313" key="2">
    <source>
        <dbReference type="Proteomes" id="UP001241092"/>
    </source>
</evidence>
<protein>
    <submittedName>
        <fullName evidence="1">Uncharacterized protein</fullName>
    </submittedName>
</protein>
<dbReference type="Proteomes" id="UP001241092">
    <property type="component" value="Chromosome"/>
</dbReference>
<evidence type="ECO:0000313" key="1">
    <source>
        <dbReference type="EMBL" id="BDY32559.1"/>
    </source>
</evidence>
<proteinExistence type="predicted"/>
<dbReference type="InterPro" id="IPR015943">
    <property type="entry name" value="WD40/YVTN_repeat-like_dom_sf"/>
</dbReference>
<gene>
    <name evidence="1" type="ORF">hbim_06527</name>
</gene>
<accession>A0AAI8XPB4</accession>
<sequence>MPGRGACLDWLVNRPNLIESHPLRLIFAGQARRMGLAALALLLLAGCSSNPADTPPPTIEPAKAAVSPPVTGAPDGIVRPLSGHAQAAVFDPATATLAILGPGPAGQSTLTLMAGAQPPRTALLEATATALADTGSGTLLLATRGGYFRMDLTDAAAKPTKIAVDGATDVDFTAIAVRADGNVVLGSSDGAVYTLNSERTVGATLKTFARVDWLVTQGNTAVVLDRGQTSVTTVDETGTKAEHALRAGEGATTMATDPHGRVLVADTRGDELLVFGTGPLIMRQRYPVPAAPYGLAGSSRLAWMSQTASNTVIGYDLDTGIPVEKVRYRTVQQPNSLAYDDKSGTLYVVSGSGAGVQVITNAGKP</sequence>
<dbReference type="Gene3D" id="2.130.10.10">
    <property type="entry name" value="YVTN repeat-like/Quinoprotein amine dehydrogenase"/>
    <property type="match status" value="1"/>
</dbReference>